<evidence type="ECO:0000256" key="1">
    <source>
        <dbReference type="ARBA" id="ARBA00022729"/>
    </source>
</evidence>
<dbReference type="InterPro" id="IPR013519">
    <property type="entry name" value="Int_alpha_beta-p"/>
</dbReference>
<name>A0A3R7LG90_9BURK</name>
<dbReference type="GO" id="GO:0007229">
    <property type="term" value="P:integrin-mediated signaling pathway"/>
    <property type="evidence" value="ECO:0007669"/>
    <property type="project" value="UniProtKB-KW"/>
</dbReference>
<dbReference type="Proteomes" id="UP000216225">
    <property type="component" value="Unassembled WGS sequence"/>
</dbReference>
<dbReference type="Gene3D" id="2.130.10.130">
    <property type="entry name" value="Integrin alpha, N-terminal"/>
    <property type="match status" value="3"/>
</dbReference>
<dbReference type="Pfam" id="PF14312">
    <property type="entry name" value="FG-GAP_2"/>
    <property type="match status" value="2"/>
</dbReference>
<dbReference type="InterPro" id="IPR028994">
    <property type="entry name" value="Integrin_alpha_N"/>
</dbReference>
<dbReference type="InterPro" id="IPR013517">
    <property type="entry name" value="FG-GAP"/>
</dbReference>
<feature type="signal peptide" evidence="4">
    <location>
        <begin position="1"/>
        <end position="23"/>
    </location>
</feature>
<organism evidence="5 6">
    <name type="scientific">Alicycliphilus denitrificans</name>
    <dbReference type="NCBI Taxonomy" id="179636"/>
    <lineage>
        <taxon>Bacteria</taxon>
        <taxon>Pseudomonadati</taxon>
        <taxon>Pseudomonadota</taxon>
        <taxon>Betaproteobacteria</taxon>
        <taxon>Burkholderiales</taxon>
        <taxon>Comamonadaceae</taxon>
        <taxon>Alicycliphilus</taxon>
    </lineage>
</organism>
<evidence type="ECO:0000256" key="2">
    <source>
        <dbReference type="ARBA" id="ARBA00022737"/>
    </source>
</evidence>
<dbReference type="EMBL" id="NKDB02000001">
    <property type="protein sequence ID" value="RKJ98260.1"/>
    <property type="molecule type" value="Genomic_DNA"/>
</dbReference>
<dbReference type="Gene3D" id="2.60.40.10">
    <property type="entry name" value="Immunoglobulins"/>
    <property type="match status" value="1"/>
</dbReference>
<sequence>MRPSPRPIRLAALLLGTPLLLSACGGGSSGSNGGNLAAPSGFSVGYNAKSYQFSWSATPGATRYELVEDPDGASGAQSEATVDSTITANSYTHALAGQLLHERINATYRVRACDASGCGAYSAAITPDVSKAVGYFKASNTGRGDGFGISVVLSADGSTMAVGAPGEASKATGANGDQADDTASGAGAVYVFTRQGSGWSQQAYLKASNTRLLTNERGYPYSAQFGARLALSSDGSTLAVGAPREASNTRGVNGDQSNTDTPGAGAVYIFQRSSGAWSQQAYMKSSNTAPVAEYRDDIAAGSYVVNAAMFGDGVALSADGRLLAVGAPGEAGNATGGGAVYVFTQGTSWTQTAYIKPGATGHDGFGFGRAVAFSANGQTLAVSGGNSVSLFGNDGTGWSVQSVLTGSNTEFNDRFGNQVALSADGGTLAVGAPGETSSGKGINAAPGPRSLARAGAAYVFTRSGGAWSEQAFIKASNTDQDDEFSHSIALSADGNTLAVGAASEAGSSTGLAGNQADNAAGGAGAVFLFQRSGNTWSQRSYTKASNTGAEDAFGSSVALSADGKTLAVGARAEDSLSTGVQGNQADNTANNSGAVYLY</sequence>
<comment type="caution">
    <text evidence="5">The sequence shown here is derived from an EMBL/GenBank/DDBJ whole genome shotgun (WGS) entry which is preliminary data.</text>
</comment>
<dbReference type="SMART" id="SM00191">
    <property type="entry name" value="Int_alpha"/>
    <property type="match status" value="5"/>
</dbReference>
<protein>
    <submittedName>
        <fullName evidence="5">Integrin</fullName>
    </submittedName>
</protein>
<dbReference type="SUPFAM" id="SSF50969">
    <property type="entry name" value="YVTN repeat-like/Quinoprotein amine dehydrogenase"/>
    <property type="match status" value="1"/>
</dbReference>
<dbReference type="RefSeq" id="WP_094434197.1">
    <property type="nucleotide sequence ID" value="NZ_NKDB02000001.1"/>
</dbReference>
<evidence type="ECO:0000313" key="6">
    <source>
        <dbReference type="Proteomes" id="UP000216225"/>
    </source>
</evidence>
<dbReference type="AlphaFoldDB" id="A0A3R7LG90"/>
<dbReference type="PANTHER" id="PTHR36220:SF1">
    <property type="entry name" value="GAMMA TUBULIN COMPLEX COMPONENT C-TERMINAL DOMAIN-CONTAINING PROTEIN"/>
    <property type="match status" value="1"/>
</dbReference>
<dbReference type="PANTHER" id="PTHR36220">
    <property type="entry name" value="UNNAMED PRODUCT"/>
    <property type="match status" value="1"/>
</dbReference>
<keyword evidence="2" id="KW-0677">Repeat</keyword>
<reference evidence="5 6" key="1">
    <citation type="submission" date="2018-09" db="EMBL/GenBank/DDBJ databases">
        <title>Genome comparison of Alicycliphilus sp. BQ1, a polyurethanolytic bacterium, with its closest phylogenetic relatives Alicycliphilus denitrificans BC and K601, unable to attack polyurethane.</title>
        <authorList>
            <person name="Loza-Tavera H."/>
            <person name="Lozano L."/>
            <person name="Cevallos M."/>
            <person name="Maya-Lucas O."/>
            <person name="Garcia-Mena J."/>
            <person name="Hernandez J."/>
        </authorList>
    </citation>
    <scope>NUCLEOTIDE SEQUENCE [LARGE SCALE GENOMIC DNA]</scope>
    <source>
        <strain evidence="5 6">BQ1</strain>
    </source>
</reference>
<evidence type="ECO:0000313" key="5">
    <source>
        <dbReference type="EMBL" id="RKJ98260.1"/>
    </source>
</evidence>
<dbReference type="InterPro" id="IPR013783">
    <property type="entry name" value="Ig-like_fold"/>
</dbReference>
<evidence type="ECO:0000256" key="4">
    <source>
        <dbReference type="SAM" id="SignalP"/>
    </source>
</evidence>
<dbReference type="PROSITE" id="PS51257">
    <property type="entry name" value="PROKAR_LIPOPROTEIN"/>
    <property type="match status" value="1"/>
</dbReference>
<proteinExistence type="predicted"/>
<evidence type="ECO:0000256" key="3">
    <source>
        <dbReference type="ARBA" id="ARBA00023180"/>
    </source>
</evidence>
<keyword evidence="5" id="KW-0401">Integrin</keyword>
<gene>
    <name evidence="5" type="ORF">CE154_000355</name>
</gene>
<keyword evidence="1 4" id="KW-0732">Signal</keyword>
<accession>A0A3R7LG90</accession>
<keyword evidence="3" id="KW-0325">Glycoprotein</keyword>
<dbReference type="InterPro" id="IPR011044">
    <property type="entry name" value="Quino_amine_DH_bsu"/>
</dbReference>
<dbReference type="SUPFAM" id="SSF82171">
    <property type="entry name" value="DPP6 N-terminal domain-like"/>
    <property type="match status" value="1"/>
</dbReference>
<feature type="chain" id="PRO_5018554426" evidence="4">
    <location>
        <begin position="24"/>
        <end position="598"/>
    </location>
</feature>